<feature type="region of interest" description="Disordered" evidence="1">
    <location>
        <begin position="1"/>
        <end position="54"/>
    </location>
</feature>
<feature type="region of interest" description="Disordered" evidence="1">
    <location>
        <begin position="105"/>
        <end position="137"/>
    </location>
</feature>
<reference evidence="2" key="1">
    <citation type="submission" date="2020-09" db="EMBL/GenBank/DDBJ databases">
        <title>Genome-Enabled Discovery of Anthraquinone Biosynthesis in Senna tora.</title>
        <authorList>
            <person name="Kang S.-H."/>
            <person name="Pandey R.P."/>
            <person name="Lee C.-M."/>
            <person name="Sim J.-S."/>
            <person name="Jeong J.-T."/>
            <person name="Choi B.-S."/>
            <person name="Jung M."/>
            <person name="Ginzburg D."/>
            <person name="Zhao K."/>
            <person name="Won S.Y."/>
            <person name="Oh T.-J."/>
            <person name="Yu Y."/>
            <person name="Kim N.-H."/>
            <person name="Lee O.R."/>
            <person name="Lee T.-H."/>
            <person name="Bashyal P."/>
            <person name="Kim T.-S."/>
            <person name="Lee W.-H."/>
            <person name="Kawkins C."/>
            <person name="Kim C.-K."/>
            <person name="Kim J.S."/>
            <person name="Ahn B.O."/>
            <person name="Rhee S.Y."/>
            <person name="Sohng J.K."/>
        </authorList>
    </citation>
    <scope>NUCLEOTIDE SEQUENCE</scope>
    <source>
        <tissue evidence="2">Leaf</tissue>
    </source>
</reference>
<dbReference type="EMBL" id="JAAIUW010000011">
    <property type="protein sequence ID" value="KAF7809898.1"/>
    <property type="molecule type" value="Genomic_DNA"/>
</dbReference>
<accession>A0A834W690</accession>
<sequence>METNRVREMREYFNSEEEEEQEEEEEEALSLCDLPDNLNKQEDDEAKRKPDSHDEEFDFLLWDGSFSEMCVADEVFFQGQILPLRPAGSAPTGFKFNRSGSMGSELSRSYSSRSSSIGSQNSSISNSSSSSSSASISKPRIMRNHQFHTHPSPKPQIIKAASSTSNSRQVSFFSSNSNRKSISAWEFFRLGVAPAPEITGLQDLKVRCAKKSSSNNNSDKSNHSLKQLVGKGSGFFSGCKCSITVPSDIIIMKKTESGSTKHAMKEKVVLEIKKQKQGKKVMSRRRTFEWIKELSNTHAISYGYPNDEEALLANSSITE</sequence>
<feature type="compositionally biased region" description="Basic and acidic residues" evidence="1">
    <location>
        <begin position="1"/>
        <end position="13"/>
    </location>
</feature>
<organism evidence="2 3">
    <name type="scientific">Senna tora</name>
    <dbReference type="NCBI Taxonomy" id="362788"/>
    <lineage>
        <taxon>Eukaryota</taxon>
        <taxon>Viridiplantae</taxon>
        <taxon>Streptophyta</taxon>
        <taxon>Embryophyta</taxon>
        <taxon>Tracheophyta</taxon>
        <taxon>Spermatophyta</taxon>
        <taxon>Magnoliopsida</taxon>
        <taxon>eudicotyledons</taxon>
        <taxon>Gunneridae</taxon>
        <taxon>Pentapetalae</taxon>
        <taxon>rosids</taxon>
        <taxon>fabids</taxon>
        <taxon>Fabales</taxon>
        <taxon>Fabaceae</taxon>
        <taxon>Caesalpinioideae</taxon>
        <taxon>Cassia clade</taxon>
        <taxon>Senna</taxon>
    </lineage>
</organism>
<feature type="compositionally biased region" description="Basic and acidic residues" evidence="1">
    <location>
        <begin position="39"/>
        <end position="52"/>
    </location>
</feature>
<keyword evidence="2" id="KW-0808">Transferase</keyword>
<dbReference type="PANTHER" id="PTHR33922:SF2">
    <property type="entry name" value="OS07G0589600 PROTEIN"/>
    <property type="match status" value="1"/>
</dbReference>
<proteinExistence type="predicted"/>
<comment type="caution">
    <text evidence="2">The sequence shown here is derived from an EMBL/GenBank/DDBJ whole genome shotgun (WGS) entry which is preliminary data.</text>
</comment>
<dbReference type="AlphaFoldDB" id="A0A834W690"/>
<evidence type="ECO:0000313" key="3">
    <source>
        <dbReference type="Proteomes" id="UP000634136"/>
    </source>
</evidence>
<keyword evidence="2" id="KW-0418">Kinase</keyword>
<dbReference type="GO" id="GO:0016301">
    <property type="term" value="F:kinase activity"/>
    <property type="evidence" value="ECO:0007669"/>
    <property type="project" value="UniProtKB-KW"/>
</dbReference>
<dbReference type="Proteomes" id="UP000634136">
    <property type="component" value="Unassembled WGS sequence"/>
</dbReference>
<dbReference type="PANTHER" id="PTHR33922">
    <property type="entry name" value="OS01G0888066 PROTEIN-RELATED"/>
    <property type="match status" value="1"/>
</dbReference>
<keyword evidence="3" id="KW-1185">Reference proteome</keyword>
<evidence type="ECO:0000256" key="1">
    <source>
        <dbReference type="SAM" id="MobiDB-lite"/>
    </source>
</evidence>
<feature type="compositionally biased region" description="Acidic residues" evidence="1">
    <location>
        <begin position="14"/>
        <end position="28"/>
    </location>
</feature>
<evidence type="ECO:0000313" key="2">
    <source>
        <dbReference type="EMBL" id="KAF7809898.1"/>
    </source>
</evidence>
<protein>
    <submittedName>
        <fullName evidence="2">Putative membrane-associated kinase regulator 1</fullName>
    </submittedName>
</protein>
<dbReference type="OrthoDB" id="778913at2759"/>
<name>A0A834W690_9FABA</name>
<gene>
    <name evidence="2" type="ORF">G2W53_036641</name>
</gene>